<dbReference type="Gene3D" id="3.40.1520.20">
    <property type="match status" value="1"/>
</dbReference>
<dbReference type="InterPro" id="IPR014004">
    <property type="entry name" value="Transpt-assoc_nodulatn_dom_bac"/>
</dbReference>
<feature type="domain" description="BON" evidence="3">
    <location>
        <begin position="123"/>
        <end position="190"/>
    </location>
</feature>
<sequence>MALRYSLYKLIAVATLSVILLTGCANNAASNPSNYGQRSSDVEAIDTTIEREAPRALERSDARLRDARIRAHSYNGSLLLVGQVPSEELRNKAGEVASSLRGVDQVHNELSIAANLPASQRLNDTWLTTNVMSQLATNDRIDSSKLKITTENATVYLMGMVTRDEGNRIANAVSAVGGIQRIVKVFDYMD</sequence>
<dbReference type="InterPro" id="IPR051686">
    <property type="entry name" value="Lipoprotein_DolP"/>
</dbReference>
<dbReference type="Pfam" id="PF04972">
    <property type="entry name" value="BON"/>
    <property type="match status" value="2"/>
</dbReference>
<dbReference type="PROSITE" id="PS50914">
    <property type="entry name" value="BON"/>
    <property type="match status" value="2"/>
</dbReference>
<reference evidence="4" key="1">
    <citation type="journal article" date="2018" name="Nat. Biotechnol.">
        <title>A standardized bacterial taxonomy based on genome phylogeny substantially revises the tree of life.</title>
        <authorList>
            <person name="Parks D.H."/>
            <person name="Chuvochina M."/>
            <person name="Waite D.W."/>
            <person name="Rinke C."/>
            <person name="Skarshewski A."/>
            <person name="Chaumeil P.A."/>
            <person name="Hugenholtz P."/>
        </authorList>
    </citation>
    <scope>NUCLEOTIDE SEQUENCE [LARGE SCALE GENOMIC DNA]</scope>
    <source>
        <strain evidence="4">UBA11284</strain>
    </source>
</reference>
<accession>A0A3D0KDP2</accession>
<evidence type="ECO:0000256" key="1">
    <source>
        <dbReference type="ARBA" id="ARBA00022729"/>
    </source>
</evidence>
<gene>
    <name evidence="4" type="ORF">DEO68_05520</name>
</gene>
<feature type="chain" id="PRO_5017676010" evidence="2">
    <location>
        <begin position="28"/>
        <end position="190"/>
    </location>
</feature>
<evidence type="ECO:0000313" key="4">
    <source>
        <dbReference type="EMBL" id="HCA01638.1"/>
    </source>
</evidence>
<feature type="signal peptide" evidence="2">
    <location>
        <begin position="1"/>
        <end position="27"/>
    </location>
</feature>
<feature type="domain" description="BON" evidence="3">
    <location>
        <begin position="45"/>
        <end position="114"/>
    </location>
</feature>
<dbReference type="InterPro" id="IPR007055">
    <property type="entry name" value="BON_dom"/>
</dbReference>
<dbReference type="PANTHER" id="PTHR34606">
    <property type="entry name" value="BON DOMAIN-CONTAINING PROTEIN"/>
    <property type="match status" value="1"/>
</dbReference>
<organism evidence="4">
    <name type="scientific">Halomonas campaniensis</name>
    <dbReference type="NCBI Taxonomy" id="213554"/>
    <lineage>
        <taxon>Bacteria</taxon>
        <taxon>Pseudomonadati</taxon>
        <taxon>Pseudomonadota</taxon>
        <taxon>Gammaproteobacteria</taxon>
        <taxon>Oceanospirillales</taxon>
        <taxon>Halomonadaceae</taxon>
        <taxon>Halomonas</taxon>
    </lineage>
</organism>
<dbReference type="PROSITE" id="PS51257">
    <property type="entry name" value="PROKAR_LIPOPROTEIN"/>
    <property type="match status" value="1"/>
</dbReference>
<name>A0A3D0KDP2_9GAMM</name>
<dbReference type="EMBL" id="DOTR01000032">
    <property type="protein sequence ID" value="HCA01638.1"/>
    <property type="molecule type" value="Genomic_DNA"/>
</dbReference>
<keyword evidence="1 2" id="KW-0732">Signal</keyword>
<protein>
    <submittedName>
        <fullName evidence="4">BON domain-containing protein</fullName>
    </submittedName>
</protein>
<evidence type="ECO:0000256" key="2">
    <source>
        <dbReference type="SAM" id="SignalP"/>
    </source>
</evidence>
<dbReference type="AlphaFoldDB" id="A0A3D0KDP2"/>
<proteinExistence type="predicted"/>
<dbReference type="SMART" id="SM00749">
    <property type="entry name" value="BON"/>
    <property type="match status" value="2"/>
</dbReference>
<evidence type="ECO:0000259" key="3">
    <source>
        <dbReference type="PROSITE" id="PS50914"/>
    </source>
</evidence>
<comment type="caution">
    <text evidence="4">The sequence shown here is derived from an EMBL/GenBank/DDBJ whole genome shotgun (WGS) entry which is preliminary data.</text>
</comment>
<dbReference type="PANTHER" id="PTHR34606:SF4">
    <property type="entry name" value="OUTER MEMBRANE LIPOPROTEIN DOLP"/>
    <property type="match status" value="1"/>
</dbReference>